<keyword evidence="2" id="KW-1185">Reference proteome</keyword>
<dbReference type="Pfam" id="PF04488">
    <property type="entry name" value="Gly_transf_sug"/>
    <property type="match status" value="1"/>
</dbReference>
<organism evidence="1 2">
    <name type="scientific">Reticulomyxa filosa</name>
    <dbReference type="NCBI Taxonomy" id="46433"/>
    <lineage>
        <taxon>Eukaryota</taxon>
        <taxon>Sar</taxon>
        <taxon>Rhizaria</taxon>
        <taxon>Retaria</taxon>
        <taxon>Foraminifera</taxon>
        <taxon>Monothalamids</taxon>
        <taxon>Reticulomyxidae</taxon>
        <taxon>Reticulomyxa</taxon>
    </lineage>
</organism>
<dbReference type="SUPFAM" id="SSF53448">
    <property type="entry name" value="Nucleotide-diphospho-sugar transferases"/>
    <property type="match status" value="1"/>
</dbReference>
<dbReference type="AlphaFoldDB" id="X6MJI7"/>
<dbReference type="PANTHER" id="PTHR31834">
    <property type="entry name" value="INITIATION-SPECIFIC ALPHA-1,6-MANNOSYLTRANSFERASE"/>
    <property type="match status" value="1"/>
</dbReference>
<comment type="caution">
    <text evidence="1">The sequence shown here is derived from an EMBL/GenBank/DDBJ whole genome shotgun (WGS) entry which is preliminary data.</text>
</comment>
<dbReference type="Gene3D" id="3.90.550.20">
    <property type="match status" value="1"/>
</dbReference>
<dbReference type="Proteomes" id="UP000023152">
    <property type="component" value="Unassembled WGS sequence"/>
</dbReference>
<gene>
    <name evidence="1" type="ORF">RFI_23194</name>
</gene>
<dbReference type="GO" id="GO:0006487">
    <property type="term" value="P:protein N-linked glycosylation"/>
    <property type="evidence" value="ECO:0007669"/>
    <property type="project" value="TreeGrafter"/>
</dbReference>
<dbReference type="GO" id="GO:0000136">
    <property type="term" value="C:mannan polymerase complex"/>
    <property type="evidence" value="ECO:0007669"/>
    <property type="project" value="TreeGrafter"/>
</dbReference>
<dbReference type="GO" id="GO:0000009">
    <property type="term" value="F:alpha-1,6-mannosyltransferase activity"/>
    <property type="evidence" value="ECO:0007669"/>
    <property type="project" value="InterPro"/>
</dbReference>
<dbReference type="InterPro" id="IPR007577">
    <property type="entry name" value="GlycoTrfase_DXD_sugar-bd_CS"/>
</dbReference>
<sequence length="250" mass="29230">MYFNDENMINLVKNYLKYHHQKNNLSGDAKKWTNTLLNKLVMVEKADLFRYIAIYIHGGVYVDSDVICKVPIEHWLLRYSDTLGNISLEDVDMIVGIEFLKRHGPNPFQLVQWTFAARRHSPILKAVIDICIRYIMRGRYISDVLQRTGPGMFTHAVLTYIIAKSTSHKYGRSTSDYLPYPFHVIHPMEQLDRTGQILILRDRNTTSRLCILPYRAFGIFDEHQSVNKLPASQQLVQHLFDASWMNRSFH</sequence>
<name>X6MJI7_RETFI</name>
<dbReference type="EMBL" id="ASPP01020176">
    <property type="protein sequence ID" value="ETO14178.1"/>
    <property type="molecule type" value="Genomic_DNA"/>
</dbReference>
<dbReference type="InterPro" id="IPR029044">
    <property type="entry name" value="Nucleotide-diphossugar_trans"/>
</dbReference>
<dbReference type="PANTHER" id="PTHR31834:SF1">
    <property type="entry name" value="INITIATION-SPECIFIC ALPHA-1,6-MANNOSYLTRANSFERASE"/>
    <property type="match status" value="1"/>
</dbReference>
<dbReference type="OrthoDB" id="409543at2759"/>
<proteinExistence type="predicted"/>
<protein>
    <submittedName>
        <fullName evidence="1">Uncharacterized protein</fullName>
    </submittedName>
</protein>
<reference evidence="1 2" key="1">
    <citation type="journal article" date="2013" name="Curr. Biol.">
        <title>The Genome of the Foraminiferan Reticulomyxa filosa.</title>
        <authorList>
            <person name="Glockner G."/>
            <person name="Hulsmann N."/>
            <person name="Schleicher M."/>
            <person name="Noegel A.A."/>
            <person name="Eichinger L."/>
            <person name="Gallinger C."/>
            <person name="Pawlowski J."/>
            <person name="Sierra R."/>
            <person name="Euteneuer U."/>
            <person name="Pillet L."/>
            <person name="Moustafa A."/>
            <person name="Platzer M."/>
            <person name="Groth M."/>
            <person name="Szafranski K."/>
            <person name="Schliwa M."/>
        </authorList>
    </citation>
    <scope>NUCLEOTIDE SEQUENCE [LARGE SCALE GENOMIC DNA]</scope>
</reference>
<evidence type="ECO:0000313" key="2">
    <source>
        <dbReference type="Proteomes" id="UP000023152"/>
    </source>
</evidence>
<evidence type="ECO:0000313" key="1">
    <source>
        <dbReference type="EMBL" id="ETO14178.1"/>
    </source>
</evidence>
<dbReference type="InterPro" id="IPR039367">
    <property type="entry name" value="Och1-like"/>
</dbReference>
<accession>X6MJI7</accession>